<dbReference type="Pfam" id="PF02698">
    <property type="entry name" value="DUF218"/>
    <property type="match status" value="1"/>
</dbReference>
<dbReference type="GO" id="GO:0043164">
    <property type="term" value="P:Gram-negative-bacterium-type cell wall biogenesis"/>
    <property type="evidence" value="ECO:0007669"/>
    <property type="project" value="TreeGrafter"/>
</dbReference>
<dbReference type="EMBL" id="FMXO01000002">
    <property type="protein sequence ID" value="SDB09744.1"/>
    <property type="molecule type" value="Genomic_DNA"/>
</dbReference>
<evidence type="ECO:0000313" key="4">
    <source>
        <dbReference type="Proteomes" id="UP000198771"/>
    </source>
</evidence>
<keyword evidence="1" id="KW-0812">Transmembrane</keyword>
<feature type="transmembrane region" description="Helical" evidence="1">
    <location>
        <begin position="6"/>
        <end position="29"/>
    </location>
</feature>
<evidence type="ECO:0000256" key="1">
    <source>
        <dbReference type="SAM" id="Phobius"/>
    </source>
</evidence>
<dbReference type="Gene3D" id="3.40.50.620">
    <property type="entry name" value="HUPs"/>
    <property type="match status" value="1"/>
</dbReference>
<dbReference type="PANTHER" id="PTHR30336:SF4">
    <property type="entry name" value="ENVELOPE BIOGENESIS FACTOR ELYC"/>
    <property type="match status" value="1"/>
</dbReference>
<dbReference type="InterPro" id="IPR014729">
    <property type="entry name" value="Rossmann-like_a/b/a_fold"/>
</dbReference>
<dbReference type="GO" id="GO:0000270">
    <property type="term" value="P:peptidoglycan metabolic process"/>
    <property type="evidence" value="ECO:0007669"/>
    <property type="project" value="TreeGrafter"/>
</dbReference>
<sequence length="265" mass="28738">MFIAKKIIGLLCMPLSLAGLVLLAGLIVLCCSRRQRLAKGMLVLGTVFFLGAGWSPVADRLLDPFERRHDSLRTVEGLANIRHIVVLGGGHQSDARLPHTGRLSDASQARLIEGIRLHRLLPESVLVFTGGAIFDPVSHAEVMADAAMALGVDPERIIVFTESRDTAEEALELRRNLGSEMDFILVTSASHMPRAVLFARAAGLSPVAAPADFLVKDSDGQFSPGEFFPSASALRRTERAIYEAMGLVWANLHVLPRLRRTTGGE</sequence>
<name>A0A1G6AMX7_9BACT</name>
<accession>A0A1G6AMX7</accession>
<dbReference type="AlphaFoldDB" id="A0A1G6AMX7"/>
<dbReference type="PANTHER" id="PTHR30336">
    <property type="entry name" value="INNER MEMBRANE PROTEIN, PROBABLE PERMEASE"/>
    <property type="match status" value="1"/>
</dbReference>
<dbReference type="Proteomes" id="UP000198771">
    <property type="component" value="Unassembled WGS sequence"/>
</dbReference>
<evidence type="ECO:0000259" key="2">
    <source>
        <dbReference type="Pfam" id="PF02698"/>
    </source>
</evidence>
<dbReference type="InterPro" id="IPR003848">
    <property type="entry name" value="DUF218"/>
</dbReference>
<evidence type="ECO:0000313" key="3">
    <source>
        <dbReference type="EMBL" id="SDB09744.1"/>
    </source>
</evidence>
<gene>
    <name evidence="3" type="ORF">SAMN05660653_00505</name>
</gene>
<feature type="domain" description="DUF218" evidence="2">
    <location>
        <begin position="84"/>
        <end position="246"/>
    </location>
</feature>
<dbReference type="OrthoDB" id="9809813at2"/>
<keyword evidence="1" id="KW-0472">Membrane</keyword>
<keyword evidence="1" id="KW-1133">Transmembrane helix</keyword>
<dbReference type="CDD" id="cd06259">
    <property type="entry name" value="YdcF-like"/>
    <property type="match status" value="1"/>
</dbReference>
<dbReference type="STRING" id="617002.SAMN05660653_00505"/>
<dbReference type="RefSeq" id="WP_092116889.1">
    <property type="nucleotide sequence ID" value="NZ_FMXO01000002.1"/>
</dbReference>
<dbReference type="GO" id="GO:0005886">
    <property type="term" value="C:plasma membrane"/>
    <property type="evidence" value="ECO:0007669"/>
    <property type="project" value="TreeGrafter"/>
</dbReference>
<reference evidence="3 4" key="1">
    <citation type="submission" date="2016-10" db="EMBL/GenBank/DDBJ databases">
        <authorList>
            <person name="de Groot N.N."/>
        </authorList>
    </citation>
    <scope>NUCLEOTIDE SEQUENCE [LARGE SCALE GENOMIC DNA]</scope>
    <source>
        <strain evidence="3 4">ASO4-2</strain>
    </source>
</reference>
<organism evidence="3 4">
    <name type="scientific">Desulfonatronum thiosulfatophilum</name>
    <dbReference type="NCBI Taxonomy" id="617002"/>
    <lineage>
        <taxon>Bacteria</taxon>
        <taxon>Pseudomonadati</taxon>
        <taxon>Thermodesulfobacteriota</taxon>
        <taxon>Desulfovibrionia</taxon>
        <taxon>Desulfovibrionales</taxon>
        <taxon>Desulfonatronaceae</taxon>
        <taxon>Desulfonatronum</taxon>
    </lineage>
</organism>
<protein>
    <submittedName>
        <fullName evidence="3">Uncharacterized SAM-binding protein YcdF, DUF218 family</fullName>
    </submittedName>
</protein>
<feature type="transmembrane region" description="Helical" evidence="1">
    <location>
        <begin position="41"/>
        <end position="58"/>
    </location>
</feature>
<proteinExistence type="predicted"/>
<keyword evidence="4" id="KW-1185">Reference proteome</keyword>
<dbReference type="InterPro" id="IPR051599">
    <property type="entry name" value="Cell_Envelope_Assoc"/>
</dbReference>